<keyword evidence="9" id="KW-1003">Cell membrane</keyword>
<keyword evidence="12" id="KW-1185">Reference proteome</keyword>
<evidence type="ECO:0000313" key="12">
    <source>
        <dbReference type="Proteomes" id="UP000033514"/>
    </source>
</evidence>
<keyword evidence="7 9" id="KW-0472">Membrane</keyword>
<dbReference type="SUPFAM" id="SSF54631">
    <property type="entry name" value="CBS-domain pair"/>
    <property type="match status" value="1"/>
</dbReference>
<evidence type="ECO:0000256" key="4">
    <source>
        <dbReference type="ARBA" id="ARBA00022692"/>
    </source>
</evidence>
<reference evidence="11 12" key="1">
    <citation type="submission" date="2015-03" db="EMBL/GenBank/DDBJ databases">
        <authorList>
            <person name="Hassan Y.I."/>
            <person name="Lepp D."/>
            <person name="Zhou T."/>
        </authorList>
    </citation>
    <scope>NUCLEOTIDE SEQUENCE [LARGE SCALE GENOMIC DNA]</scope>
    <source>
        <strain evidence="11 12">GH2-10</strain>
    </source>
</reference>
<protein>
    <recommendedName>
        <fullName evidence="9">Magnesium transporter MgtE</fullName>
    </recommendedName>
</protein>
<evidence type="ECO:0000256" key="5">
    <source>
        <dbReference type="ARBA" id="ARBA00022842"/>
    </source>
</evidence>
<evidence type="ECO:0000256" key="8">
    <source>
        <dbReference type="PROSITE-ProRule" id="PRU00703"/>
    </source>
</evidence>
<evidence type="ECO:0000256" key="3">
    <source>
        <dbReference type="ARBA" id="ARBA00022448"/>
    </source>
</evidence>
<dbReference type="Gene3D" id="1.25.60.10">
    <property type="entry name" value="MgtE N-terminal domain-like"/>
    <property type="match status" value="1"/>
</dbReference>
<comment type="similarity">
    <text evidence="2 9">Belongs to the SLC41A transporter family.</text>
</comment>
<dbReference type="STRING" id="361041.VW35_12345"/>
<comment type="caution">
    <text evidence="9">Lacks conserved residue(s) required for the propagation of feature annotation.</text>
</comment>
<organism evidence="11 12">
    <name type="scientific">Devosia soli</name>
    <dbReference type="NCBI Taxonomy" id="361041"/>
    <lineage>
        <taxon>Bacteria</taxon>
        <taxon>Pseudomonadati</taxon>
        <taxon>Pseudomonadota</taxon>
        <taxon>Alphaproteobacteria</taxon>
        <taxon>Hyphomicrobiales</taxon>
        <taxon>Devosiaceae</taxon>
        <taxon>Devosia</taxon>
    </lineage>
</organism>
<dbReference type="SMART" id="SM00116">
    <property type="entry name" value="CBS"/>
    <property type="match status" value="1"/>
</dbReference>
<dbReference type="InterPro" id="IPR006668">
    <property type="entry name" value="Mg_transptr_MgtE_intracell_dom"/>
</dbReference>
<evidence type="ECO:0000256" key="9">
    <source>
        <dbReference type="RuleBase" id="RU362011"/>
    </source>
</evidence>
<keyword evidence="4 9" id="KW-0812">Transmembrane</keyword>
<dbReference type="InterPro" id="IPR036739">
    <property type="entry name" value="SLC41_membr_dom_sf"/>
</dbReference>
<keyword evidence="5 9" id="KW-0460">Magnesium</keyword>
<feature type="transmembrane region" description="Helical" evidence="9">
    <location>
        <begin position="406"/>
        <end position="429"/>
    </location>
</feature>
<dbReference type="InterPro" id="IPR000644">
    <property type="entry name" value="CBS_dom"/>
</dbReference>
<dbReference type="GO" id="GO:0005886">
    <property type="term" value="C:plasma membrane"/>
    <property type="evidence" value="ECO:0007669"/>
    <property type="project" value="UniProtKB-SubCell"/>
</dbReference>
<dbReference type="PATRIC" id="fig|361041.3.peg.1846"/>
<dbReference type="Pfam" id="PF00571">
    <property type="entry name" value="CBS"/>
    <property type="match status" value="1"/>
</dbReference>
<feature type="transmembrane region" description="Helical" evidence="9">
    <location>
        <begin position="306"/>
        <end position="326"/>
    </location>
</feature>
<dbReference type="NCBIfam" id="TIGR00400">
    <property type="entry name" value="mgtE"/>
    <property type="match status" value="1"/>
</dbReference>
<evidence type="ECO:0000256" key="6">
    <source>
        <dbReference type="ARBA" id="ARBA00022989"/>
    </source>
</evidence>
<feature type="domain" description="CBS" evidence="10">
    <location>
        <begin position="225"/>
        <end position="281"/>
    </location>
</feature>
<feature type="transmembrane region" description="Helical" evidence="9">
    <location>
        <begin position="380"/>
        <end position="400"/>
    </location>
</feature>
<dbReference type="InterPro" id="IPR006667">
    <property type="entry name" value="SLC41_membr_dom"/>
</dbReference>
<keyword evidence="9" id="KW-0479">Metal-binding</keyword>
<dbReference type="Proteomes" id="UP000033514">
    <property type="component" value="Unassembled WGS sequence"/>
</dbReference>
<evidence type="ECO:0000259" key="10">
    <source>
        <dbReference type="PROSITE" id="PS51371"/>
    </source>
</evidence>
<keyword evidence="6 9" id="KW-1133">Transmembrane helix</keyword>
<accession>A0A0F5L6U2</accession>
<dbReference type="SMART" id="SM00924">
    <property type="entry name" value="MgtE_N"/>
    <property type="match status" value="1"/>
</dbReference>
<keyword evidence="3 9" id="KW-0813">Transport</keyword>
<dbReference type="InterPro" id="IPR046342">
    <property type="entry name" value="CBS_dom_sf"/>
</dbReference>
<dbReference type="SUPFAM" id="SSF161093">
    <property type="entry name" value="MgtE membrane domain-like"/>
    <property type="match status" value="1"/>
</dbReference>
<comment type="caution">
    <text evidence="11">The sequence shown here is derived from an EMBL/GenBank/DDBJ whole genome shotgun (WGS) entry which is preliminary data.</text>
</comment>
<comment type="subunit">
    <text evidence="9">Homodimer.</text>
</comment>
<comment type="subcellular location">
    <subcellularLocation>
        <location evidence="9">Cell membrane</location>
        <topology evidence="9">Multi-pass membrane protein</topology>
    </subcellularLocation>
    <subcellularLocation>
        <location evidence="1">Membrane</location>
        <topology evidence="1">Multi-pass membrane protein</topology>
    </subcellularLocation>
</comment>
<dbReference type="Pfam" id="PF01769">
    <property type="entry name" value="MgtE"/>
    <property type="match status" value="1"/>
</dbReference>
<dbReference type="Pfam" id="PF03448">
    <property type="entry name" value="MgtE_N"/>
    <property type="match status" value="1"/>
</dbReference>
<dbReference type="GO" id="GO:0015095">
    <property type="term" value="F:magnesium ion transmembrane transporter activity"/>
    <property type="evidence" value="ECO:0007669"/>
    <property type="project" value="UniProtKB-UniRule"/>
</dbReference>
<name>A0A0F5L6U2_9HYPH</name>
<evidence type="ECO:0000256" key="7">
    <source>
        <dbReference type="ARBA" id="ARBA00023136"/>
    </source>
</evidence>
<dbReference type="Gene3D" id="3.10.580.10">
    <property type="entry name" value="CBS-domain"/>
    <property type="match status" value="1"/>
</dbReference>
<evidence type="ECO:0000313" key="11">
    <source>
        <dbReference type="EMBL" id="KKB77929.1"/>
    </source>
</evidence>
<proteinExistence type="inferred from homology"/>
<dbReference type="GO" id="GO:0046872">
    <property type="term" value="F:metal ion binding"/>
    <property type="evidence" value="ECO:0007669"/>
    <property type="project" value="UniProtKB-KW"/>
</dbReference>
<dbReference type="Gene3D" id="1.10.357.20">
    <property type="entry name" value="SLC41 divalent cation transporters, integral membrane domain"/>
    <property type="match status" value="1"/>
</dbReference>
<feature type="transmembrane region" description="Helical" evidence="9">
    <location>
        <begin position="441"/>
        <end position="468"/>
    </location>
</feature>
<dbReference type="EMBL" id="LAJG01000023">
    <property type="protein sequence ID" value="KKB77929.1"/>
    <property type="molecule type" value="Genomic_DNA"/>
</dbReference>
<keyword evidence="8" id="KW-0129">CBS domain</keyword>
<evidence type="ECO:0000256" key="2">
    <source>
        <dbReference type="ARBA" id="ARBA00009749"/>
    </source>
</evidence>
<gene>
    <name evidence="11" type="ORF">VW35_12345</name>
</gene>
<evidence type="ECO:0000256" key="1">
    <source>
        <dbReference type="ARBA" id="ARBA00004141"/>
    </source>
</evidence>
<dbReference type="OrthoDB" id="9790355at2"/>
<comment type="function">
    <text evidence="9">Acts as a magnesium transporter.</text>
</comment>
<dbReference type="PANTHER" id="PTHR43773:SF1">
    <property type="entry name" value="MAGNESIUM TRANSPORTER MGTE"/>
    <property type="match status" value="1"/>
</dbReference>
<dbReference type="PROSITE" id="PS51371">
    <property type="entry name" value="CBS"/>
    <property type="match status" value="1"/>
</dbReference>
<dbReference type="SUPFAM" id="SSF158791">
    <property type="entry name" value="MgtE N-terminal domain-like"/>
    <property type="match status" value="1"/>
</dbReference>
<dbReference type="InterPro" id="IPR038076">
    <property type="entry name" value="MgtE_N_sf"/>
</dbReference>
<dbReference type="AlphaFoldDB" id="A0A0F5L6U2"/>
<dbReference type="RefSeq" id="WP_046143392.1">
    <property type="nucleotide sequence ID" value="NZ_LAJG01000023.1"/>
</dbReference>
<dbReference type="InterPro" id="IPR006669">
    <property type="entry name" value="MgtE_transporter"/>
</dbReference>
<dbReference type="CDD" id="cd04606">
    <property type="entry name" value="CBS_pair_Mg_transporter"/>
    <property type="match status" value="1"/>
</dbReference>
<sequence length="471" mass="51866">MSSDFETELGKEAEMDVSAFRDADDRINPLWIERLRAFIEGHRAEDVAMVMEPLHTSDVGDVLEHLEHDERLALVRILGDKFDYSALTEVDESIRIELMEALPNAEIARGVANLDSDDAVAILEDLGKEDQNEILSALPTFERLSLKRSLDFPEKSAGRRMQTEFIAIPPFWTVGQMIDYLRAERDLPDEFFQIYVVDAGYKVLGTVPLDRVLRSQRAVKIESIMNTSLVLIEASEDQEEAARAFERYDLIEVGVVDDSGRLVGVLTIDDMVDVITEEADEDIKLLAGVGDEDLSDTTIDTVRSRVPWLVINLITAVLVSLVIGLFNGTIEHMVELAVLMPIVASMGGNAGAQTMTVTVRAIAMRELEGGRLRRLIRREMVVGFANGVIFAILIGIITWLRYGNEGLGAVIALAMITNLVVAGTAGILIPLTLNRLKADPAIASAVFVTTVTDVVGFFAFLGIAGLWFGLF</sequence>
<dbReference type="PANTHER" id="PTHR43773">
    <property type="entry name" value="MAGNESIUM TRANSPORTER MGTE"/>
    <property type="match status" value="1"/>
</dbReference>